<evidence type="ECO:0000313" key="1">
    <source>
        <dbReference type="EMBL" id="MDQ0471334.1"/>
    </source>
</evidence>
<evidence type="ECO:0000313" key="2">
    <source>
        <dbReference type="Proteomes" id="UP001242480"/>
    </source>
</evidence>
<dbReference type="RefSeq" id="WP_307276263.1">
    <property type="nucleotide sequence ID" value="NZ_JAUSVX010000008.1"/>
</dbReference>
<name>A0ABU0JAQ1_9HYPH</name>
<dbReference type="PANTHER" id="PTHR40266">
    <property type="entry name" value="TOXIN HIGB-1"/>
    <property type="match status" value="1"/>
</dbReference>
<accession>A0ABU0JAQ1</accession>
<proteinExistence type="predicted"/>
<reference evidence="1 2" key="1">
    <citation type="submission" date="2023-07" db="EMBL/GenBank/DDBJ databases">
        <title>Genomic Encyclopedia of Type Strains, Phase IV (KMG-IV): sequencing the most valuable type-strain genomes for metagenomic binning, comparative biology and taxonomic classification.</title>
        <authorList>
            <person name="Goeker M."/>
        </authorList>
    </citation>
    <scope>NUCLEOTIDE SEQUENCE [LARGE SCALE GENOMIC DNA]</scope>
    <source>
        <strain evidence="1 2">DSM 19619</strain>
    </source>
</reference>
<dbReference type="Gene3D" id="3.30.2310.20">
    <property type="entry name" value="RelE-like"/>
    <property type="match status" value="1"/>
</dbReference>
<organism evidence="1 2">
    <name type="scientific">Labrys wisconsinensis</name>
    <dbReference type="NCBI Taxonomy" id="425677"/>
    <lineage>
        <taxon>Bacteria</taxon>
        <taxon>Pseudomonadati</taxon>
        <taxon>Pseudomonadota</taxon>
        <taxon>Alphaproteobacteria</taxon>
        <taxon>Hyphomicrobiales</taxon>
        <taxon>Xanthobacteraceae</taxon>
        <taxon>Labrys</taxon>
    </lineage>
</organism>
<sequence length="93" mass="10510">MIVSTRGKFIEAVMAGRAPKGFPADVVSVAERKLRMLDNAEELVDLRVPPGNRLEALKGDRAGRYSIRINDQWRICFVWTPQGPSEVEIVDYH</sequence>
<dbReference type="PANTHER" id="PTHR40266:SF2">
    <property type="entry name" value="TOXIN HIGB-1"/>
    <property type="match status" value="1"/>
</dbReference>
<dbReference type="Proteomes" id="UP001242480">
    <property type="component" value="Unassembled WGS sequence"/>
</dbReference>
<gene>
    <name evidence="1" type="ORF">QO011_004357</name>
</gene>
<comment type="caution">
    <text evidence="1">The sequence shown here is derived from an EMBL/GenBank/DDBJ whole genome shotgun (WGS) entry which is preliminary data.</text>
</comment>
<keyword evidence="2" id="KW-1185">Reference proteome</keyword>
<dbReference type="SUPFAM" id="SSF143011">
    <property type="entry name" value="RelE-like"/>
    <property type="match status" value="1"/>
</dbReference>
<dbReference type="Pfam" id="PF05015">
    <property type="entry name" value="HigB-like_toxin"/>
    <property type="match status" value="1"/>
</dbReference>
<protein>
    <submittedName>
        <fullName evidence="1">Proteic killer suppression protein</fullName>
    </submittedName>
</protein>
<dbReference type="EMBL" id="JAUSVX010000008">
    <property type="protein sequence ID" value="MDQ0471334.1"/>
    <property type="molecule type" value="Genomic_DNA"/>
</dbReference>
<dbReference type="InterPro" id="IPR035093">
    <property type="entry name" value="RelE/ParE_toxin_dom_sf"/>
</dbReference>
<dbReference type="InterPro" id="IPR007711">
    <property type="entry name" value="HigB-1"/>
</dbReference>